<evidence type="ECO:0000256" key="13">
    <source>
        <dbReference type="PIRSR" id="PIRSR602401-1"/>
    </source>
</evidence>
<comment type="pathway">
    <text evidence="3">Secondary metabolite biosynthesis; terpenoid biosynthesis.</text>
</comment>
<keyword evidence="5 13" id="KW-0349">Heme</keyword>
<evidence type="ECO:0000256" key="1">
    <source>
        <dbReference type="ARBA" id="ARBA00001971"/>
    </source>
</evidence>
<evidence type="ECO:0000313" key="15">
    <source>
        <dbReference type="Proteomes" id="UP000183567"/>
    </source>
</evidence>
<dbReference type="GO" id="GO:0005506">
    <property type="term" value="F:iron ion binding"/>
    <property type="evidence" value="ECO:0007669"/>
    <property type="project" value="InterPro"/>
</dbReference>
<dbReference type="STRING" id="180088.A0A1J8Q8E8"/>
<evidence type="ECO:0000256" key="2">
    <source>
        <dbReference type="ARBA" id="ARBA00004370"/>
    </source>
</evidence>
<proteinExistence type="inferred from homology"/>
<evidence type="ECO:0000256" key="10">
    <source>
        <dbReference type="ARBA" id="ARBA00023004"/>
    </source>
</evidence>
<name>A0A1J8Q8E8_9AGAM</name>
<comment type="cofactor">
    <cofactor evidence="1 13">
        <name>heme</name>
        <dbReference type="ChEBI" id="CHEBI:30413"/>
    </cofactor>
</comment>
<dbReference type="EMBL" id="LVVM01001740">
    <property type="protein sequence ID" value="OJA17942.1"/>
    <property type="molecule type" value="Genomic_DNA"/>
</dbReference>
<comment type="similarity">
    <text evidence="4">Belongs to the cytochrome P450 family.</text>
</comment>
<organism evidence="14 15">
    <name type="scientific">Rhizopogon vesiculosus</name>
    <dbReference type="NCBI Taxonomy" id="180088"/>
    <lineage>
        <taxon>Eukaryota</taxon>
        <taxon>Fungi</taxon>
        <taxon>Dikarya</taxon>
        <taxon>Basidiomycota</taxon>
        <taxon>Agaricomycotina</taxon>
        <taxon>Agaricomycetes</taxon>
        <taxon>Agaricomycetidae</taxon>
        <taxon>Boletales</taxon>
        <taxon>Suillineae</taxon>
        <taxon>Rhizopogonaceae</taxon>
        <taxon>Rhizopogon</taxon>
    </lineage>
</organism>
<reference evidence="14 15" key="1">
    <citation type="submission" date="2016-03" db="EMBL/GenBank/DDBJ databases">
        <title>Comparative genomics of the ectomycorrhizal sister species Rhizopogon vinicolor and Rhizopogon vesiculosus (Basidiomycota: Boletales) reveals a divergence of the mating type B locus.</title>
        <authorList>
            <person name="Mujic A.B."/>
            <person name="Kuo A."/>
            <person name="Tritt A."/>
            <person name="Lipzen A."/>
            <person name="Chen C."/>
            <person name="Johnson J."/>
            <person name="Sharma A."/>
            <person name="Barry K."/>
            <person name="Grigoriev I.V."/>
            <person name="Spatafora J.W."/>
        </authorList>
    </citation>
    <scope>NUCLEOTIDE SEQUENCE [LARGE SCALE GENOMIC DNA]</scope>
    <source>
        <strain evidence="14 15">AM-OR11-056</strain>
    </source>
</reference>
<keyword evidence="9" id="KW-0560">Oxidoreductase</keyword>
<dbReference type="PANTHER" id="PTHR24305">
    <property type="entry name" value="CYTOCHROME P450"/>
    <property type="match status" value="1"/>
</dbReference>
<dbReference type="Proteomes" id="UP000183567">
    <property type="component" value="Unassembled WGS sequence"/>
</dbReference>
<dbReference type="PANTHER" id="PTHR24305:SF166">
    <property type="entry name" value="CYTOCHROME P450 12A4, MITOCHONDRIAL-RELATED"/>
    <property type="match status" value="1"/>
</dbReference>
<dbReference type="PRINTS" id="PR00385">
    <property type="entry name" value="P450"/>
</dbReference>
<dbReference type="PRINTS" id="PR00463">
    <property type="entry name" value="EP450I"/>
</dbReference>
<keyword evidence="15" id="KW-1185">Reference proteome</keyword>
<evidence type="ECO:0000256" key="9">
    <source>
        <dbReference type="ARBA" id="ARBA00023002"/>
    </source>
</evidence>
<dbReference type="Gene3D" id="1.10.630.10">
    <property type="entry name" value="Cytochrome P450"/>
    <property type="match status" value="1"/>
</dbReference>
<dbReference type="GO" id="GO:0016705">
    <property type="term" value="F:oxidoreductase activity, acting on paired donors, with incorporation or reduction of molecular oxygen"/>
    <property type="evidence" value="ECO:0007669"/>
    <property type="project" value="InterPro"/>
</dbReference>
<dbReference type="Pfam" id="PF00067">
    <property type="entry name" value="p450"/>
    <property type="match status" value="1"/>
</dbReference>
<keyword evidence="7 13" id="KW-0479">Metal-binding</keyword>
<dbReference type="OrthoDB" id="1470350at2759"/>
<evidence type="ECO:0000313" key="14">
    <source>
        <dbReference type="EMBL" id="OJA17942.1"/>
    </source>
</evidence>
<dbReference type="AlphaFoldDB" id="A0A1J8Q8E8"/>
<evidence type="ECO:0000256" key="5">
    <source>
        <dbReference type="ARBA" id="ARBA00022617"/>
    </source>
</evidence>
<dbReference type="InterPro" id="IPR001128">
    <property type="entry name" value="Cyt_P450"/>
</dbReference>
<dbReference type="InterPro" id="IPR050121">
    <property type="entry name" value="Cytochrome_P450_monoxygenase"/>
</dbReference>
<evidence type="ECO:0000256" key="12">
    <source>
        <dbReference type="ARBA" id="ARBA00023136"/>
    </source>
</evidence>
<evidence type="ECO:0000256" key="3">
    <source>
        <dbReference type="ARBA" id="ARBA00004721"/>
    </source>
</evidence>
<keyword evidence="6" id="KW-0812">Transmembrane</keyword>
<protein>
    <recommendedName>
        <fullName evidence="16">Cytochrome P450</fullName>
    </recommendedName>
</protein>
<dbReference type="InterPro" id="IPR002401">
    <property type="entry name" value="Cyt_P450_E_grp-I"/>
</dbReference>
<evidence type="ECO:0000256" key="7">
    <source>
        <dbReference type="ARBA" id="ARBA00022723"/>
    </source>
</evidence>
<evidence type="ECO:0008006" key="16">
    <source>
        <dbReference type="Google" id="ProtNLM"/>
    </source>
</evidence>
<keyword evidence="11" id="KW-0503">Monooxygenase</keyword>
<dbReference type="GO" id="GO:0016020">
    <property type="term" value="C:membrane"/>
    <property type="evidence" value="ECO:0007669"/>
    <property type="project" value="UniProtKB-SubCell"/>
</dbReference>
<evidence type="ECO:0000256" key="4">
    <source>
        <dbReference type="ARBA" id="ARBA00010617"/>
    </source>
</evidence>
<sequence>MPFETTLSYNMDPVSVAVGFVAVVIVHKVYRRYTRISLADVPGPESASFIMGDDHKRHRKVMLPGFGAPESKAFLPIFQGCAESMSNKWMDMISNSKEESAVFNIPKWLSRATFDAIGEAAFDIRFGSIDNNENELGRAYGSMMTTLFAAPSVGQIFFQGLTTYIPLRILEYFGNNGNNPRIVRMRETGIIATSVAKQMVEDKAEMLLQGKGSRDVFSLLGGFTTSFQSSKSDKSIVKANMDADAKAKLTDEELFSQMRTILFAGHETTANTLSWALFELAKRPEIQSRLRAEIRETEATVLARGDTEFTMADLDAMPYTTAVVKEVLRFCPVIYEVHRYASQDDVLPLSQPITARSGKVIHQLPIPKGIRIVASIAAYNRNKDLWGEDAHVFNPERWLNGVASDKKSTSVGVYANLMTFLGGVRACIGWRFAVIEMQAFMTEIFGKFELALTDKSERVRREACLVMVPTVEGEVEHGPQLMLRVSVAPRTEKE</sequence>
<dbReference type="SUPFAM" id="SSF48264">
    <property type="entry name" value="Cytochrome P450"/>
    <property type="match status" value="1"/>
</dbReference>
<keyword evidence="12" id="KW-0472">Membrane</keyword>
<gene>
    <name evidence="14" type="ORF">AZE42_03471</name>
</gene>
<evidence type="ECO:0000256" key="11">
    <source>
        <dbReference type="ARBA" id="ARBA00023033"/>
    </source>
</evidence>
<accession>A0A1J8Q8E8</accession>
<evidence type="ECO:0000256" key="6">
    <source>
        <dbReference type="ARBA" id="ARBA00022692"/>
    </source>
</evidence>
<feature type="binding site" description="axial binding residue" evidence="13">
    <location>
        <position position="427"/>
    </location>
    <ligand>
        <name>heme</name>
        <dbReference type="ChEBI" id="CHEBI:30413"/>
    </ligand>
    <ligandPart>
        <name>Fe</name>
        <dbReference type="ChEBI" id="CHEBI:18248"/>
    </ligandPart>
</feature>
<keyword evidence="8" id="KW-1133">Transmembrane helix</keyword>
<dbReference type="InterPro" id="IPR036396">
    <property type="entry name" value="Cyt_P450_sf"/>
</dbReference>
<keyword evidence="10 13" id="KW-0408">Iron</keyword>
<evidence type="ECO:0000256" key="8">
    <source>
        <dbReference type="ARBA" id="ARBA00022989"/>
    </source>
</evidence>
<dbReference type="GO" id="GO:0004497">
    <property type="term" value="F:monooxygenase activity"/>
    <property type="evidence" value="ECO:0007669"/>
    <property type="project" value="UniProtKB-KW"/>
</dbReference>
<dbReference type="GO" id="GO:0020037">
    <property type="term" value="F:heme binding"/>
    <property type="evidence" value="ECO:0007669"/>
    <property type="project" value="InterPro"/>
</dbReference>
<comment type="caution">
    <text evidence="14">The sequence shown here is derived from an EMBL/GenBank/DDBJ whole genome shotgun (WGS) entry which is preliminary data.</text>
</comment>
<comment type="subcellular location">
    <subcellularLocation>
        <location evidence="2">Membrane</location>
    </subcellularLocation>
</comment>